<dbReference type="SUPFAM" id="SSF55874">
    <property type="entry name" value="ATPase domain of HSP90 chaperone/DNA topoisomerase II/histidine kinase"/>
    <property type="match status" value="1"/>
</dbReference>
<evidence type="ECO:0000313" key="15">
    <source>
        <dbReference type="EMBL" id="RPJ67638.1"/>
    </source>
</evidence>
<dbReference type="PANTHER" id="PTHR45339">
    <property type="entry name" value="HYBRID SIGNAL TRANSDUCTION HISTIDINE KINASE J"/>
    <property type="match status" value="1"/>
</dbReference>
<dbReference type="SUPFAM" id="SSF47384">
    <property type="entry name" value="Homodimeric domain of signal transducing histidine kinase"/>
    <property type="match status" value="1"/>
</dbReference>
<feature type="domain" description="Histidine kinase" evidence="13">
    <location>
        <begin position="313"/>
        <end position="533"/>
    </location>
</feature>
<feature type="coiled-coil region" evidence="12">
    <location>
        <begin position="283"/>
        <end position="313"/>
    </location>
</feature>
<protein>
    <recommendedName>
        <fullName evidence="10">Sensory/regulatory protein RpfC</fullName>
        <ecNumber evidence="2">2.7.13.3</ecNumber>
    </recommendedName>
</protein>
<dbReference type="PROSITE" id="PS50110">
    <property type="entry name" value="RESPONSE_REGULATORY"/>
    <property type="match status" value="1"/>
</dbReference>
<accession>A0A3N5ZCK2</accession>
<dbReference type="PRINTS" id="PR00344">
    <property type="entry name" value="BCTRLSENSOR"/>
</dbReference>
<dbReference type="PANTHER" id="PTHR45339:SF3">
    <property type="entry name" value="HISTIDINE KINASE"/>
    <property type="match status" value="1"/>
</dbReference>
<reference evidence="15 16" key="1">
    <citation type="submission" date="2018-11" db="EMBL/GenBank/DDBJ databases">
        <authorList>
            <person name="Ye M.-Q."/>
            <person name="Du Z.-J."/>
        </authorList>
    </citation>
    <scope>NUCLEOTIDE SEQUENCE [LARGE SCALE GENOMIC DNA]</scope>
    <source>
        <strain evidence="15 16">U0105</strain>
    </source>
</reference>
<dbReference type="InterPro" id="IPR003594">
    <property type="entry name" value="HATPase_dom"/>
</dbReference>
<evidence type="ECO:0000259" key="14">
    <source>
        <dbReference type="PROSITE" id="PS50110"/>
    </source>
</evidence>
<name>A0A3N5ZCK2_9ALTE</name>
<evidence type="ECO:0000256" key="7">
    <source>
        <dbReference type="ARBA" id="ARBA00022840"/>
    </source>
</evidence>
<dbReference type="SMART" id="SM00387">
    <property type="entry name" value="HATPase_c"/>
    <property type="match status" value="1"/>
</dbReference>
<comment type="subunit">
    <text evidence="9">At low DSF concentrations, interacts with RpfF.</text>
</comment>
<feature type="domain" description="Response regulatory" evidence="14">
    <location>
        <begin position="555"/>
        <end position="669"/>
    </location>
</feature>
<dbReference type="InterPro" id="IPR001610">
    <property type="entry name" value="PAC"/>
</dbReference>
<dbReference type="CDD" id="cd00082">
    <property type="entry name" value="HisKA"/>
    <property type="match status" value="1"/>
</dbReference>
<sequence length="670" mass="73747">MSGRNETLHAEINRLKTELASQQAENIMYKELFNVSGDALSVIDLITGKFIRCNQAAITLHGVESADKFLTLSPSDISPAYQPCGKASEEMAVEYIKKAHSEGPQLFQWVHSRLDGSTFPCLVSLSALTIGNQNLVLAIGRDITELVEAKSQLYSANEAMERASAAYLEENEKFEKLVNLAPVGIAINRLSDGKFDYVNKELSRFTGYTLDELNNMDYWQLTPKKYEQEEQAQLKSLSTSGRYGPYDKEYIHKEGHTYPVQLIGVKIASAMGEELICSIIQDISKQKLIEQQLEAAKQKAEEANKMKSEFLANMSHEIRTPMNAVLGGLQMINTDALDAKSKLMLINASSSAKSLLTIINDILDYSKIEGKKLKLEKAPFSISEVIKSVKFDVDGIVSNKGIQLISHIEADFYDSWLGDIVRVKQILLNLVSNAVKFTAKGSVTVNIYETQHNAKKALGFDVIDTGVGMSEEAKSRLFERFTQADNSTTRKFGGSGLGMSITQNLIEMMGGSIDVKSETGCGTAISVTLPLEQTDKATCKAEYKALVAPHLTDKKILIAEDNEINQVVIEALLESTEATLKIVENGKLAVAAAETDEFDLILLDIQMPEMDGVEAMKRIRQFSSYTPIIALTANAMVEDVSSYLSQGFTAHVAKPVDKNHLYGLLASLLS</sequence>
<evidence type="ECO:0000256" key="8">
    <source>
        <dbReference type="ARBA" id="ARBA00023012"/>
    </source>
</evidence>
<keyword evidence="6" id="KW-0418">Kinase</keyword>
<evidence type="ECO:0000256" key="2">
    <source>
        <dbReference type="ARBA" id="ARBA00012438"/>
    </source>
</evidence>
<evidence type="ECO:0000256" key="4">
    <source>
        <dbReference type="ARBA" id="ARBA00022679"/>
    </source>
</evidence>
<dbReference type="InterPro" id="IPR003661">
    <property type="entry name" value="HisK_dim/P_dom"/>
</dbReference>
<dbReference type="InterPro" id="IPR001789">
    <property type="entry name" value="Sig_transdc_resp-reg_receiver"/>
</dbReference>
<dbReference type="Pfam" id="PF13426">
    <property type="entry name" value="PAS_9"/>
    <property type="match status" value="2"/>
</dbReference>
<evidence type="ECO:0000256" key="6">
    <source>
        <dbReference type="ARBA" id="ARBA00022777"/>
    </source>
</evidence>
<dbReference type="Pfam" id="PF00512">
    <property type="entry name" value="HisKA"/>
    <property type="match status" value="1"/>
</dbReference>
<feature type="modified residue" description="4-aspartylphosphate" evidence="11">
    <location>
        <position position="604"/>
    </location>
</feature>
<dbReference type="InterPro" id="IPR035965">
    <property type="entry name" value="PAS-like_dom_sf"/>
</dbReference>
<dbReference type="EMBL" id="RPOK01000002">
    <property type="protein sequence ID" value="RPJ67638.1"/>
    <property type="molecule type" value="Genomic_DNA"/>
</dbReference>
<dbReference type="Gene3D" id="3.30.450.20">
    <property type="entry name" value="PAS domain"/>
    <property type="match status" value="2"/>
</dbReference>
<comment type="catalytic activity">
    <reaction evidence="1">
        <text>ATP + protein L-histidine = ADP + protein N-phospho-L-histidine.</text>
        <dbReference type="EC" id="2.7.13.3"/>
    </reaction>
</comment>
<dbReference type="CDD" id="cd16922">
    <property type="entry name" value="HATPase_EvgS-ArcB-TorS-like"/>
    <property type="match status" value="1"/>
</dbReference>
<dbReference type="InterPro" id="IPR004358">
    <property type="entry name" value="Sig_transdc_His_kin-like_C"/>
</dbReference>
<dbReference type="RefSeq" id="WP_124027538.1">
    <property type="nucleotide sequence ID" value="NZ_JBHRSN010000015.1"/>
</dbReference>
<evidence type="ECO:0000256" key="5">
    <source>
        <dbReference type="ARBA" id="ARBA00022741"/>
    </source>
</evidence>
<proteinExistence type="predicted"/>
<dbReference type="Gene3D" id="3.40.50.2300">
    <property type="match status" value="1"/>
</dbReference>
<evidence type="ECO:0000256" key="11">
    <source>
        <dbReference type="PROSITE-ProRule" id="PRU00169"/>
    </source>
</evidence>
<dbReference type="InterPro" id="IPR005467">
    <property type="entry name" value="His_kinase_dom"/>
</dbReference>
<comment type="caution">
    <text evidence="15">The sequence shown here is derived from an EMBL/GenBank/DDBJ whole genome shotgun (WGS) entry which is preliminary data.</text>
</comment>
<dbReference type="Gene3D" id="1.10.287.130">
    <property type="match status" value="1"/>
</dbReference>
<dbReference type="Proteomes" id="UP000275281">
    <property type="component" value="Unassembled WGS sequence"/>
</dbReference>
<evidence type="ECO:0000256" key="10">
    <source>
        <dbReference type="ARBA" id="ARBA00068150"/>
    </source>
</evidence>
<dbReference type="SUPFAM" id="SSF55785">
    <property type="entry name" value="PYP-like sensor domain (PAS domain)"/>
    <property type="match status" value="2"/>
</dbReference>
<keyword evidence="7" id="KW-0067">ATP-binding</keyword>
<dbReference type="CDD" id="cd00130">
    <property type="entry name" value="PAS"/>
    <property type="match status" value="1"/>
</dbReference>
<dbReference type="SMART" id="SM00448">
    <property type="entry name" value="REC"/>
    <property type="match status" value="1"/>
</dbReference>
<dbReference type="InterPro" id="IPR011006">
    <property type="entry name" value="CheY-like_superfamily"/>
</dbReference>
<gene>
    <name evidence="15" type="ORF">DRW07_09010</name>
</gene>
<dbReference type="EC" id="2.7.13.3" evidence="2"/>
<evidence type="ECO:0000256" key="1">
    <source>
        <dbReference type="ARBA" id="ARBA00000085"/>
    </source>
</evidence>
<dbReference type="InterPro" id="IPR036890">
    <property type="entry name" value="HATPase_C_sf"/>
</dbReference>
<dbReference type="GO" id="GO:0000155">
    <property type="term" value="F:phosphorelay sensor kinase activity"/>
    <property type="evidence" value="ECO:0007669"/>
    <property type="project" value="InterPro"/>
</dbReference>
<dbReference type="Gene3D" id="3.30.565.10">
    <property type="entry name" value="Histidine kinase-like ATPase, C-terminal domain"/>
    <property type="match status" value="1"/>
</dbReference>
<dbReference type="FunFam" id="3.30.565.10:FF:000010">
    <property type="entry name" value="Sensor histidine kinase RcsC"/>
    <property type="match status" value="1"/>
</dbReference>
<keyword evidence="3 11" id="KW-0597">Phosphoprotein</keyword>
<keyword evidence="8" id="KW-0902">Two-component regulatory system</keyword>
<dbReference type="SMART" id="SM00388">
    <property type="entry name" value="HisKA"/>
    <property type="match status" value="1"/>
</dbReference>
<dbReference type="Pfam" id="PF02518">
    <property type="entry name" value="HATPase_c"/>
    <property type="match status" value="1"/>
</dbReference>
<dbReference type="AlphaFoldDB" id="A0A3N5ZCK2"/>
<dbReference type="SMART" id="SM00091">
    <property type="entry name" value="PAS"/>
    <property type="match status" value="2"/>
</dbReference>
<evidence type="ECO:0000256" key="12">
    <source>
        <dbReference type="SAM" id="Coils"/>
    </source>
</evidence>
<dbReference type="NCBIfam" id="TIGR00229">
    <property type="entry name" value="sensory_box"/>
    <property type="match status" value="2"/>
</dbReference>
<evidence type="ECO:0000256" key="9">
    <source>
        <dbReference type="ARBA" id="ARBA00064003"/>
    </source>
</evidence>
<keyword evidence="12" id="KW-0175">Coiled coil</keyword>
<dbReference type="InterPro" id="IPR036097">
    <property type="entry name" value="HisK_dim/P_sf"/>
</dbReference>
<evidence type="ECO:0000259" key="13">
    <source>
        <dbReference type="PROSITE" id="PS50109"/>
    </source>
</evidence>
<dbReference type="GO" id="GO:0005524">
    <property type="term" value="F:ATP binding"/>
    <property type="evidence" value="ECO:0007669"/>
    <property type="project" value="UniProtKB-KW"/>
</dbReference>
<feature type="coiled-coil region" evidence="12">
    <location>
        <begin position="5"/>
        <end position="32"/>
    </location>
</feature>
<keyword evidence="16" id="KW-1185">Reference proteome</keyword>
<dbReference type="CDD" id="cd17546">
    <property type="entry name" value="REC_hyHK_CKI1_RcsC-like"/>
    <property type="match status" value="1"/>
</dbReference>
<dbReference type="SMART" id="SM00086">
    <property type="entry name" value="PAC"/>
    <property type="match status" value="2"/>
</dbReference>
<organism evidence="15 16">
    <name type="scientific">Alteromonas sediminis</name>
    <dbReference type="NCBI Taxonomy" id="2259342"/>
    <lineage>
        <taxon>Bacteria</taxon>
        <taxon>Pseudomonadati</taxon>
        <taxon>Pseudomonadota</taxon>
        <taxon>Gammaproteobacteria</taxon>
        <taxon>Alteromonadales</taxon>
        <taxon>Alteromonadaceae</taxon>
        <taxon>Alteromonas/Salinimonas group</taxon>
        <taxon>Alteromonas</taxon>
    </lineage>
</organism>
<dbReference type="OrthoDB" id="9810730at2"/>
<dbReference type="InterPro" id="IPR000014">
    <property type="entry name" value="PAS"/>
</dbReference>
<dbReference type="Pfam" id="PF00072">
    <property type="entry name" value="Response_reg"/>
    <property type="match status" value="1"/>
</dbReference>
<keyword evidence="5" id="KW-0547">Nucleotide-binding</keyword>
<dbReference type="FunFam" id="1.10.287.130:FF:000002">
    <property type="entry name" value="Two-component osmosensing histidine kinase"/>
    <property type="match status" value="1"/>
</dbReference>
<evidence type="ECO:0000256" key="3">
    <source>
        <dbReference type="ARBA" id="ARBA00022553"/>
    </source>
</evidence>
<dbReference type="SUPFAM" id="SSF52172">
    <property type="entry name" value="CheY-like"/>
    <property type="match status" value="1"/>
</dbReference>
<evidence type="ECO:0000313" key="16">
    <source>
        <dbReference type="Proteomes" id="UP000275281"/>
    </source>
</evidence>
<dbReference type="PROSITE" id="PS50109">
    <property type="entry name" value="HIS_KIN"/>
    <property type="match status" value="1"/>
</dbReference>
<keyword evidence="4" id="KW-0808">Transferase</keyword>